<keyword evidence="1" id="KW-0472">Membrane</keyword>
<accession>A0A5J6PUP8</accession>
<dbReference type="KEGG" id="nzl:D0T92_05070"/>
<dbReference type="Pfam" id="PF11391">
    <property type="entry name" value="DUF2798"/>
    <property type="match status" value="1"/>
</dbReference>
<dbReference type="AlphaFoldDB" id="A0A5J6PUP8"/>
<gene>
    <name evidence="2" type="ORF">D0T92_05070</name>
</gene>
<keyword evidence="3" id="KW-1185">Reference proteome</keyword>
<name>A0A5J6PUP8_9NEIS</name>
<dbReference type="RefSeq" id="WP_151050818.1">
    <property type="nucleotide sequence ID" value="NZ_CP031700.1"/>
</dbReference>
<dbReference type="EMBL" id="CP031700">
    <property type="protein sequence ID" value="QEY25964.1"/>
    <property type="molecule type" value="Genomic_DNA"/>
</dbReference>
<dbReference type="Proteomes" id="UP000325713">
    <property type="component" value="Chromosome"/>
</dbReference>
<evidence type="ECO:0000313" key="2">
    <source>
        <dbReference type="EMBL" id="QEY25964.1"/>
    </source>
</evidence>
<keyword evidence="1" id="KW-0812">Transmembrane</keyword>
<reference evidence="2 3" key="1">
    <citation type="submission" date="2018-08" db="EMBL/GenBank/DDBJ databases">
        <title>Neisseria zalophi ATCC BAA-2455 complete genome.</title>
        <authorList>
            <person name="Veseli I.A."/>
            <person name="Buttler R."/>
            <person name="Mascarenhas dos Santos A.C."/>
            <person name="Pombert J.-F."/>
        </authorList>
    </citation>
    <scope>NUCLEOTIDE SEQUENCE [LARGE SCALE GENOMIC DNA]</scope>
    <source>
        <strain evidence="2 3">ATCC BAA-2455</strain>
    </source>
</reference>
<evidence type="ECO:0000256" key="1">
    <source>
        <dbReference type="SAM" id="Phobius"/>
    </source>
</evidence>
<feature type="transmembrane region" description="Helical" evidence="1">
    <location>
        <begin position="44"/>
        <end position="61"/>
    </location>
</feature>
<proteinExistence type="predicted"/>
<keyword evidence="1" id="KW-1133">Transmembrane helix</keyword>
<evidence type="ECO:0000313" key="3">
    <source>
        <dbReference type="Proteomes" id="UP000325713"/>
    </source>
</evidence>
<dbReference type="InterPro" id="IPR021529">
    <property type="entry name" value="DUF2798"/>
</dbReference>
<protein>
    <submittedName>
        <fullName evidence="2">DUF2798 domain-containing protein</fullName>
    </submittedName>
</protein>
<organism evidence="2 3">
    <name type="scientific">Neisseria zalophi</name>
    <dbReference type="NCBI Taxonomy" id="640030"/>
    <lineage>
        <taxon>Bacteria</taxon>
        <taxon>Pseudomonadati</taxon>
        <taxon>Pseudomonadota</taxon>
        <taxon>Betaproteobacteria</taxon>
        <taxon>Neisseriales</taxon>
        <taxon>Neisseriaceae</taxon>
        <taxon>Neisseria</taxon>
    </lineage>
</organism>
<sequence length="75" mass="8501">MKKLSKKYTGIAFSFYTSAIMVFIVSSILIILNNGLTNFPYRLFHAYIVAWPIAFFSLLAIKPLVLKLVNLTVES</sequence>
<feature type="transmembrane region" description="Helical" evidence="1">
    <location>
        <begin position="12"/>
        <end position="32"/>
    </location>
</feature>
<dbReference type="OrthoDB" id="6007993at2"/>